<dbReference type="Pfam" id="PF00368">
    <property type="entry name" value="HMG-CoA_red"/>
    <property type="match status" value="1"/>
</dbReference>
<dbReference type="GO" id="GO:0004421">
    <property type="term" value="F:hydroxymethylglutaryl-CoA synthase activity"/>
    <property type="evidence" value="ECO:0007669"/>
    <property type="project" value="InterPro"/>
</dbReference>
<evidence type="ECO:0000313" key="10">
    <source>
        <dbReference type="Proteomes" id="UP000039865"/>
    </source>
</evidence>
<dbReference type="OMA" id="QRIRIPC"/>
<feature type="binding site" evidence="6">
    <location>
        <position position="255"/>
    </location>
    <ligand>
        <name>CoA</name>
        <dbReference type="ChEBI" id="CHEBI:57287"/>
    </ligand>
</feature>
<dbReference type="SUPFAM" id="SSF53901">
    <property type="entry name" value="Thiolase-like"/>
    <property type="match status" value="2"/>
</dbReference>
<dbReference type="InterPro" id="IPR023074">
    <property type="entry name" value="HMG_CoA_Rdtase_cat_sf"/>
</dbReference>
<accession>A0A078A657</accession>
<proteinExistence type="inferred from homology"/>
<dbReference type="NCBIfam" id="TIGR00532">
    <property type="entry name" value="HMG_CoA_R_NAD"/>
    <property type="match status" value="1"/>
</dbReference>
<dbReference type="Gene3D" id="3.40.47.10">
    <property type="match status" value="1"/>
</dbReference>
<keyword evidence="3" id="KW-0808">Transferase</keyword>
<dbReference type="PROSITE" id="PS50065">
    <property type="entry name" value="HMG_COA_REDUCTASE_4"/>
    <property type="match status" value="1"/>
</dbReference>
<comment type="similarity">
    <text evidence="2">Belongs to the HMG-CoA reductase family.</text>
</comment>
<dbReference type="Gene3D" id="3.90.770.10">
    <property type="entry name" value="3-hydroxy-3-methylglutaryl-coenzyme A Reductase, Chain A, domain 2"/>
    <property type="match status" value="2"/>
</dbReference>
<gene>
    <name evidence="9" type="primary">Contig12977.g13841</name>
    <name evidence="9" type="ORF">STYLEM_6701</name>
</gene>
<evidence type="ECO:0000256" key="2">
    <source>
        <dbReference type="ARBA" id="ARBA00007661"/>
    </source>
</evidence>
<dbReference type="CDD" id="cd00827">
    <property type="entry name" value="init_cond_enzymes"/>
    <property type="match status" value="1"/>
</dbReference>
<dbReference type="SUPFAM" id="SSF55035">
    <property type="entry name" value="NAD-binding domain of HMG-CoA reductase"/>
    <property type="match status" value="1"/>
</dbReference>
<evidence type="ECO:0000259" key="8">
    <source>
        <dbReference type="Pfam" id="PF08540"/>
    </source>
</evidence>
<evidence type="ECO:0000256" key="3">
    <source>
        <dbReference type="ARBA" id="ARBA00022679"/>
    </source>
</evidence>
<organism evidence="9 10">
    <name type="scientific">Stylonychia lemnae</name>
    <name type="common">Ciliate</name>
    <dbReference type="NCBI Taxonomy" id="5949"/>
    <lineage>
        <taxon>Eukaryota</taxon>
        <taxon>Sar</taxon>
        <taxon>Alveolata</taxon>
        <taxon>Ciliophora</taxon>
        <taxon>Intramacronucleata</taxon>
        <taxon>Spirotrichea</taxon>
        <taxon>Stichotrichia</taxon>
        <taxon>Sporadotrichida</taxon>
        <taxon>Oxytrichidae</taxon>
        <taxon>Stylonychinae</taxon>
        <taxon>Stylonychia</taxon>
    </lineage>
</organism>
<dbReference type="PANTHER" id="PTHR43323">
    <property type="entry name" value="3-HYDROXY-3-METHYLGLUTARYL COENZYME A SYNTHASE"/>
    <property type="match status" value="1"/>
</dbReference>
<dbReference type="InterPro" id="IPR009023">
    <property type="entry name" value="HMG_CoA_Rdtase_NAD(P)-bd_sf"/>
</dbReference>
<dbReference type="GO" id="GO:0010142">
    <property type="term" value="P:farnesyl diphosphate biosynthetic process, mevalonate pathway"/>
    <property type="evidence" value="ECO:0007669"/>
    <property type="project" value="InterPro"/>
</dbReference>
<dbReference type="Pfam" id="PF08540">
    <property type="entry name" value="HMG_CoA_synt_C"/>
    <property type="match status" value="1"/>
</dbReference>
<evidence type="ECO:0000256" key="4">
    <source>
        <dbReference type="ARBA" id="ARBA00023002"/>
    </source>
</evidence>
<sequence length="1250" mass="141785">MVESAKHQLPRAQNVGILAIEIYFPSTFVSQEEMEIFDGASKGKYTIGLGQLNMACINDREDVNSISLTCVQRLMDKNQIKPARVGRLEVGTETLIDKSKSVKTTLMQLFAPSRSHDIEGVTSINACYGSTNALFNTINWMQSNAWDGRLGIVVSSDVAVYAKGSARPTGGIGSIAMLIGPNAPLVFDDQESLQINIQIDSEYPIVDGHLSINVYLNALEQSYKSLKAKCRQRYSGWEPKYQDFDYFCFHTPFSKMVQKCFFNLVLQDIQEYKEKQFPAELVEQIRQNDFKMNDKTLKILMQAYGAEWKDKCERSLLLAKNLGNIYTGSLYNGLLSLIGDTSIDLKGKKIMMFSYGSGCAASMFMIHVNGDYKHIQKASEFKSRLENRVKVSPEEFDQLMAYREKTFGKCNYEPQGSIEQLFDGTFYLTKVDEKYRRFYAVKEGPIKKPQVLQPTNSVLESSKTARMLKTLENHITASQQKQQEIIDSSILKTLTKIYPDLNTKMLQEGGLSTETADYMIENCIGILPLPLGLGIGFKVNGKNLVVPMALEEPSVIAACSAIAKIIAEKGSGFICQSTPPVMIAQIQITEIKDYQDAVYKIKINKKEIIQHANIYCENMVKRGGGVEDIRVRKLDQEMLVVELLVNVQESMGANVINTIAENTSPFIQQLLGQGRVAIRILSNLCTERLTMAEFKVPIKNMAWKKSEGQEVVEKIIEAQRFAELDQHRATTHNKGIMNGIDAVAIAMGQDWRAIEAAAHSYASIGGRYMPLTRYSIQGEYFHGRLELPISVGTKGGAIETNPSYINTHQILGYPSSQDLAQIMISVGLAQNLAALRALSIEGIQRGHMNLHARNVAISAGVPTDLVNDTLFKAHQKIGQAKDLSTFYVEIREDFLPEPLIITILLDCKTQKTYHLSLENDPKLSESETKLNTLLFGWNKGVQWMTQFLGLLKSISFTKKIPIKQDLILTQYRIKLLTILANLLLSKLMEYEPEQTQKFVEIMIDQLQQDIPREEAHKIIKSHIPSSQNENSIQNLVIPVGYSLLQEITFNLIVYLNADVNNSILKQEIYDEFISILQSLISSRDIYIKAQSTVKNGQKLSQEDLYFYMNIKRKKMNNKMIVLADCIGLEDNTPEELIEYISNMGKIYEIRAIAYKSLVSSSYFDNLYNYWHMYQNGKEDIISSNNVATKTEFLNFINSHCDKLLTKYKLRDSQYFDQQYYDEIMKYIERYYKLDPKLELMNERQKVKAKL</sequence>
<dbReference type="InterPro" id="IPR002202">
    <property type="entry name" value="HMG_CoA_Rdtase"/>
</dbReference>
<evidence type="ECO:0000259" key="7">
    <source>
        <dbReference type="Pfam" id="PF01154"/>
    </source>
</evidence>
<dbReference type="InterPro" id="IPR016039">
    <property type="entry name" value="Thiolase-like"/>
</dbReference>
<feature type="domain" description="Hydroxymethylglutaryl-coenzyme A synthase N-terminal" evidence="7">
    <location>
        <begin position="12"/>
        <end position="184"/>
    </location>
</feature>
<protein>
    <submittedName>
        <fullName evidence="9">Hydroxymethylglutaryl-degradative family protein</fullName>
    </submittedName>
</protein>
<feature type="active site" description="Acyl-thioester intermediate" evidence="5">
    <location>
        <position position="127"/>
    </location>
</feature>
<dbReference type="Proteomes" id="UP000039865">
    <property type="component" value="Unassembled WGS sequence"/>
</dbReference>
<dbReference type="SUPFAM" id="SSF56542">
    <property type="entry name" value="Substrate-binding domain of HMG-CoA reductase"/>
    <property type="match status" value="1"/>
</dbReference>
<dbReference type="GO" id="GO:0006084">
    <property type="term" value="P:acetyl-CoA metabolic process"/>
    <property type="evidence" value="ECO:0007669"/>
    <property type="project" value="InterPro"/>
</dbReference>
<dbReference type="InterPro" id="IPR013528">
    <property type="entry name" value="HMG_CoA_synth_N"/>
</dbReference>
<dbReference type="InterPro" id="IPR004553">
    <property type="entry name" value="HMG_CoA_Rdtase_bac-typ"/>
</dbReference>
<dbReference type="InterPro" id="IPR010122">
    <property type="entry name" value="HMG_CoA_synthase_euk"/>
</dbReference>
<dbReference type="Pfam" id="PF01154">
    <property type="entry name" value="HMG_CoA_synt_N"/>
    <property type="match status" value="1"/>
</dbReference>
<feature type="binding site" evidence="6">
    <location>
        <position position="259"/>
    </location>
    <ligand>
        <name>CoA</name>
        <dbReference type="ChEBI" id="CHEBI:57287"/>
    </ligand>
</feature>
<dbReference type="AlphaFoldDB" id="A0A078A657"/>
<name>A0A078A657_STYLE</name>
<dbReference type="InterPro" id="IPR013746">
    <property type="entry name" value="HMG_CoA_synt_C_dom"/>
</dbReference>
<evidence type="ECO:0000256" key="1">
    <source>
        <dbReference type="ARBA" id="ARBA00007061"/>
    </source>
</evidence>
<dbReference type="EMBL" id="CCKQ01006423">
    <property type="protein sequence ID" value="CDW77735.1"/>
    <property type="molecule type" value="Genomic_DNA"/>
</dbReference>
<keyword evidence="4" id="KW-0560">Oxidoreductase</keyword>
<dbReference type="Gene3D" id="1.10.8.660">
    <property type="match status" value="1"/>
</dbReference>
<dbReference type="GO" id="GO:0015936">
    <property type="term" value="P:coenzyme A metabolic process"/>
    <property type="evidence" value="ECO:0007669"/>
    <property type="project" value="InterPro"/>
</dbReference>
<feature type="binding site" evidence="6">
    <location>
        <position position="211"/>
    </location>
    <ligand>
        <name>CoA</name>
        <dbReference type="ChEBI" id="CHEBI:57287"/>
    </ligand>
</feature>
<dbReference type="CDD" id="cd00644">
    <property type="entry name" value="HMG-CoA_reductase_classII"/>
    <property type="match status" value="1"/>
</dbReference>
<keyword evidence="10" id="KW-1185">Reference proteome</keyword>
<dbReference type="OrthoDB" id="293016at2759"/>
<reference evidence="9 10" key="1">
    <citation type="submission" date="2014-06" db="EMBL/GenBank/DDBJ databases">
        <authorList>
            <person name="Swart Estienne"/>
        </authorList>
    </citation>
    <scope>NUCLEOTIDE SEQUENCE [LARGE SCALE GENOMIC DNA]</scope>
    <source>
        <strain evidence="9 10">130c</strain>
    </source>
</reference>
<dbReference type="InterPro" id="IPR009029">
    <property type="entry name" value="HMG_CoA_Rdtase_sub-bd_dom_sf"/>
</dbReference>
<dbReference type="GO" id="GO:0004420">
    <property type="term" value="F:hydroxymethylglutaryl-CoA reductase (NADPH) activity"/>
    <property type="evidence" value="ECO:0007669"/>
    <property type="project" value="InterPro"/>
</dbReference>
<evidence type="ECO:0000256" key="5">
    <source>
        <dbReference type="PIRSR" id="PIRSR610122-1"/>
    </source>
</evidence>
<feature type="domain" description="Hydroxymethylglutaryl-coenzyme A synthase C-terminal" evidence="8">
    <location>
        <begin position="199"/>
        <end position="442"/>
    </location>
</feature>
<dbReference type="PANTHER" id="PTHR43323:SF2">
    <property type="entry name" value="HYDROXYMETHYLGLUTARYL-COA SYNTHASE"/>
    <property type="match status" value="1"/>
</dbReference>
<evidence type="ECO:0000256" key="6">
    <source>
        <dbReference type="PIRSR" id="PIRSR610122-2"/>
    </source>
</evidence>
<comment type="similarity">
    <text evidence="1">Belongs to the thiolase-like superfamily. HMG-CoA synthase family.</text>
</comment>
<dbReference type="InParanoid" id="A0A078A657"/>
<dbReference type="NCBIfam" id="TIGR01833">
    <property type="entry name" value="HMG-CoA-S_euk"/>
    <property type="match status" value="1"/>
</dbReference>
<dbReference type="FunFam" id="3.40.47.10:FF:000008">
    <property type="entry name" value="3-hydroxy-3-methylglutaryl coenzyme A synthase"/>
    <property type="match status" value="1"/>
</dbReference>
<evidence type="ECO:0000313" key="9">
    <source>
        <dbReference type="EMBL" id="CDW77735.1"/>
    </source>
</evidence>
<feature type="active site" description="Proton donor/acceptor" evidence="5">
    <location>
        <position position="93"/>
    </location>
</feature>
<feature type="active site" description="Proton donor/acceptor" evidence="5">
    <location>
        <position position="250"/>
    </location>
</feature>